<accession>A0A845AL88</accession>
<dbReference type="GO" id="GO:0006508">
    <property type="term" value="P:proteolysis"/>
    <property type="evidence" value="ECO:0007669"/>
    <property type="project" value="UniProtKB-KW"/>
</dbReference>
<keyword evidence="4" id="KW-0862">Zinc</keyword>
<dbReference type="Gene3D" id="3.40.140.10">
    <property type="entry name" value="Cytidine Deaminase, domain 2"/>
    <property type="match status" value="1"/>
</dbReference>
<dbReference type="Pfam" id="PF14464">
    <property type="entry name" value="Prok-JAB"/>
    <property type="match status" value="1"/>
</dbReference>
<dbReference type="InterPro" id="IPR037518">
    <property type="entry name" value="MPN"/>
</dbReference>
<keyword evidence="8" id="KW-1185">Reference proteome</keyword>
<gene>
    <name evidence="7" type="ORF">GRI94_06825</name>
</gene>
<dbReference type="PROSITE" id="PS50249">
    <property type="entry name" value="MPN"/>
    <property type="match status" value="1"/>
</dbReference>
<dbReference type="PANTHER" id="PTHR34858">
    <property type="entry name" value="CYSO-CYSTEINE PEPTIDASE"/>
    <property type="match status" value="1"/>
</dbReference>
<comment type="caution">
    <text evidence="7">The sequence shown here is derived from an EMBL/GenBank/DDBJ whole genome shotgun (WGS) entry which is preliminary data.</text>
</comment>
<evidence type="ECO:0000313" key="8">
    <source>
        <dbReference type="Proteomes" id="UP000446786"/>
    </source>
</evidence>
<reference evidence="7 8" key="1">
    <citation type="submission" date="2019-12" db="EMBL/GenBank/DDBJ databases">
        <title>Genomic-based taxomic classification of the family Erythrobacteraceae.</title>
        <authorList>
            <person name="Xu L."/>
        </authorList>
    </citation>
    <scope>NUCLEOTIDE SEQUENCE [LARGE SCALE GENOMIC DNA]</scope>
    <source>
        <strain evidence="7 8">JCM 16677</strain>
    </source>
</reference>
<dbReference type="AlphaFoldDB" id="A0A845AL88"/>
<evidence type="ECO:0000256" key="2">
    <source>
        <dbReference type="ARBA" id="ARBA00022723"/>
    </source>
</evidence>
<evidence type="ECO:0000313" key="7">
    <source>
        <dbReference type="EMBL" id="MXP31532.1"/>
    </source>
</evidence>
<sequence>MPIEVSSQLIELLRLEADRTYPEECCGILLGQGGRLTGIQPTRNVHASPTTHFEIDPQTLIDCHRTARHGGPQVMGYFHSHPTTAPRPSPTDAAMAPGDGMVWAIVGRNQIKLWRDEPSGFAPLSYTIVGI</sequence>
<dbReference type="GO" id="GO:0008270">
    <property type="term" value="F:zinc ion binding"/>
    <property type="evidence" value="ECO:0007669"/>
    <property type="project" value="TreeGrafter"/>
</dbReference>
<dbReference type="SUPFAM" id="SSF102712">
    <property type="entry name" value="JAB1/MPN domain"/>
    <property type="match status" value="1"/>
</dbReference>
<evidence type="ECO:0000256" key="3">
    <source>
        <dbReference type="ARBA" id="ARBA00022801"/>
    </source>
</evidence>
<keyword evidence="5" id="KW-0482">Metalloprotease</keyword>
<dbReference type="GO" id="GO:0008235">
    <property type="term" value="F:metalloexopeptidase activity"/>
    <property type="evidence" value="ECO:0007669"/>
    <property type="project" value="TreeGrafter"/>
</dbReference>
<name>A0A845AL88_9SPHN</name>
<dbReference type="EMBL" id="WTYE01000001">
    <property type="protein sequence ID" value="MXP31532.1"/>
    <property type="molecule type" value="Genomic_DNA"/>
</dbReference>
<keyword evidence="2" id="KW-0479">Metal-binding</keyword>
<protein>
    <submittedName>
        <fullName evidence="7">Peptidase</fullName>
    </submittedName>
</protein>
<evidence type="ECO:0000259" key="6">
    <source>
        <dbReference type="PROSITE" id="PS50249"/>
    </source>
</evidence>
<dbReference type="InterPro" id="IPR028090">
    <property type="entry name" value="JAB_dom_prok"/>
</dbReference>
<dbReference type="CDD" id="cd08070">
    <property type="entry name" value="MPN_like"/>
    <property type="match status" value="1"/>
</dbReference>
<feature type="domain" description="MPN" evidence="6">
    <location>
        <begin position="3"/>
        <end position="131"/>
    </location>
</feature>
<keyword evidence="3" id="KW-0378">Hydrolase</keyword>
<dbReference type="PANTHER" id="PTHR34858:SF1">
    <property type="entry name" value="CYSO-CYSTEINE PEPTIDASE"/>
    <property type="match status" value="1"/>
</dbReference>
<proteinExistence type="predicted"/>
<evidence type="ECO:0000256" key="1">
    <source>
        <dbReference type="ARBA" id="ARBA00022670"/>
    </source>
</evidence>
<dbReference type="OrthoDB" id="9802958at2"/>
<dbReference type="InterPro" id="IPR051929">
    <property type="entry name" value="VirAsm_ModProt"/>
</dbReference>
<evidence type="ECO:0000256" key="4">
    <source>
        <dbReference type="ARBA" id="ARBA00022833"/>
    </source>
</evidence>
<dbReference type="Proteomes" id="UP000446786">
    <property type="component" value="Unassembled WGS sequence"/>
</dbReference>
<organism evidence="7 8">
    <name type="scientific">Parerythrobacter jejuensis</name>
    <dbReference type="NCBI Taxonomy" id="795812"/>
    <lineage>
        <taxon>Bacteria</taxon>
        <taxon>Pseudomonadati</taxon>
        <taxon>Pseudomonadota</taxon>
        <taxon>Alphaproteobacteria</taxon>
        <taxon>Sphingomonadales</taxon>
        <taxon>Erythrobacteraceae</taxon>
        <taxon>Parerythrobacter</taxon>
    </lineage>
</organism>
<evidence type="ECO:0000256" key="5">
    <source>
        <dbReference type="ARBA" id="ARBA00023049"/>
    </source>
</evidence>
<dbReference type="RefSeq" id="WP_160778959.1">
    <property type="nucleotide sequence ID" value="NZ_BAAAZF010000001.1"/>
</dbReference>
<keyword evidence="1" id="KW-0645">Protease</keyword>